<gene>
    <name evidence="2" type="ORF">AAFF_G00133240</name>
</gene>
<evidence type="ECO:0000313" key="3">
    <source>
        <dbReference type="Proteomes" id="UP001221898"/>
    </source>
</evidence>
<comment type="caution">
    <text evidence="2">The sequence shown here is derived from an EMBL/GenBank/DDBJ whole genome shotgun (WGS) entry which is preliminary data.</text>
</comment>
<evidence type="ECO:0000256" key="1">
    <source>
        <dbReference type="SAM" id="SignalP"/>
    </source>
</evidence>
<name>A0AAD7RQA6_9TELE</name>
<organism evidence="2 3">
    <name type="scientific">Aldrovandia affinis</name>
    <dbReference type="NCBI Taxonomy" id="143900"/>
    <lineage>
        <taxon>Eukaryota</taxon>
        <taxon>Metazoa</taxon>
        <taxon>Chordata</taxon>
        <taxon>Craniata</taxon>
        <taxon>Vertebrata</taxon>
        <taxon>Euteleostomi</taxon>
        <taxon>Actinopterygii</taxon>
        <taxon>Neopterygii</taxon>
        <taxon>Teleostei</taxon>
        <taxon>Notacanthiformes</taxon>
        <taxon>Halosauridae</taxon>
        <taxon>Aldrovandia</taxon>
    </lineage>
</organism>
<sequence length="110" mass="11839">MRSMQHTQKRPPVMGLHIWLTLWGFVRPPPTPTSGPHNGIMLQVNWHHVSGLNESLDADAGRGLASCKAAGALTLPNVTGGNPDPLSRACLIFHQLLSAPKQGGECTQEK</sequence>
<proteinExistence type="predicted"/>
<feature type="chain" id="PRO_5042000698" evidence="1">
    <location>
        <begin position="29"/>
        <end position="110"/>
    </location>
</feature>
<reference evidence="2" key="1">
    <citation type="journal article" date="2023" name="Science">
        <title>Genome structures resolve the early diversification of teleost fishes.</title>
        <authorList>
            <person name="Parey E."/>
            <person name="Louis A."/>
            <person name="Montfort J."/>
            <person name="Bouchez O."/>
            <person name="Roques C."/>
            <person name="Iampietro C."/>
            <person name="Lluch J."/>
            <person name="Castinel A."/>
            <person name="Donnadieu C."/>
            <person name="Desvignes T."/>
            <person name="Floi Bucao C."/>
            <person name="Jouanno E."/>
            <person name="Wen M."/>
            <person name="Mejri S."/>
            <person name="Dirks R."/>
            <person name="Jansen H."/>
            <person name="Henkel C."/>
            <person name="Chen W.J."/>
            <person name="Zahm M."/>
            <person name="Cabau C."/>
            <person name="Klopp C."/>
            <person name="Thompson A.W."/>
            <person name="Robinson-Rechavi M."/>
            <person name="Braasch I."/>
            <person name="Lecointre G."/>
            <person name="Bobe J."/>
            <person name="Postlethwait J.H."/>
            <person name="Berthelot C."/>
            <person name="Roest Crollius H."/>
            <person name="Guiguen Y."/>
        </authorList>
    </citation>
    <scope>NUCLEOTIDE SEQUENCE</scope>
    <source>
        <strain evidence="2">NC1722</strain>
    </source>
</reference>
<dbReference type="Proteomes" id="UP001221898">
    <property type="component" value="Unassembled WGS sequence"/>
</dbReference>
<keyword evidence="1" id="KW-0732">Signal</keyword>
<feature type="signal peptide" evidence="1">
    <location>
        <begin position="1"/>
        <end position="28"/>
    </location>
</feature>
<evidence type="ECO:0000313" key="2">
    <source>
        <dbReference type="EMBL" id="KAJ8388448.1"/>
    </source>
</evidence>
<accession>A0AAD7RQA6</accession>
<dbReference type="EMBL" id="JAINUG010000194">
    <property type="protein sequence ID" value="KAJ8388448.1"/>
    <property type="molecule type" value="Genomic_DNA"/>
</dbReference>
<dbReference type="AlphaFoldDB" id="A0AAD7RQA6"/>
<protein>
    <submittedName>
        <fullName evidence="2">Uncharacterized protein</fullName>
    </submittedName>
</protein>
<keyword evidence="3" id="KW-1185">Reference proteome</keyword>